<evidence type="ECO:0000313" key="2">
    <source>
        <dbReference type="Proteomes" id="UP001163324"/>
    </source>
</evidence>
<keyword evidence="2" id="KW-1185">Reference proteome</keyword>
<dbReference type="EMBL" id="CM047942">
    <property type="protein sequence ID" value="KAI9902133.1"/>
    <property type="molecule type" value="Genomic_DNA"/>
</dbReference>
<evidence type="ECO:0000313" key="1">
    <source>
        <dbReference type="EMBL" id="KAI9902133.1"/>
    </source>
</evidence>
<comment type="caution">
    <text evidence="1">The sequence shown here is derived from an EMBL/GenBank/DDBJ whole genome shotgun (WGS) entry which is preliminary data.</text>
</comment>
<proteinExistence type="predicted"/>
<dbReference type="Proteomes" id="UP001163324">
    <property type="component" value="Chromosome 3"/>
</dbReference>
<reference evidence="1" key="1">
    <citation type="submission" date="2022-10" db="EMBL/GenBank/DDBJ databases">
        <title>Complete Genome of Trichothecium roseum strain YXFP-22015, a Plant Pathogen Isolated from Citrus.</title>
        <authorList>
            <person name="Wang Y."/>
            <person name="Zhu L."/>
        </authorList>
    </citation>
    <scope>NUCLEOTIDE SEQUENCE</scope>
    <source>
        <strain evidence="1">YXFP-22015</strain>
    </source>
</reference>
<sequence length="581" mass="65037">MSRSHVKPNTWVALRLPNEDLRVLQAAPDTTISLGKYGSFPSNLIIGRPFHLTYEVQDKQEDENFSRLRVVPATELNADALADTTNNKEDAEDESEQADEVIEAADGEELTLVDESGQVVARSKREVLDASARQKLTIEEIEELKKKGASAGKDLIAKLLLSHTALDQKTEYSLAKYKLLKLKKYIRRFTVLPLDVPLLAHWMLEDRDAAKILEMRQEFLGLIGCWADVHFAAPPAEGAEGPHGGRWLVVDDASGMLVAAMAERMGFLYPEEEEDEEEEILAPDEEVNDAEMTNANGGREEGFETNREQPLAQPKNAKKRARGDDLDLPYAPNNTITVIHHNTQANLSLLRYFDFDNTDPNPYPPYHPLFTNILPISWLQLVSPETDPTYTDKPVEVSPEELASWKTNRRGNYHRKRRRWARTKHIVESTMAGGFSGLATASTLDPISLLRHTLPLLAGGAPIAVYCQSIEPLTQLAECFSVSRRGAWVSDPPAETDGMTREELERWEGSAEFPVNPTLVLGASIQSSRARRWQVLPGRTHPLMTERGGAEGYLFTGWKALPVEGRIEARGKYKRRKGETV</sequence>
<gene>
    <name evidence="1" type="ORF">N3K66_003950</name>
</gene>
<organism evidence="1 2">
    <name type="scientific">Trichothecium roseum</name>
    <dbReference type="NCBI Taxonomy" id="47278"/>
    <lineage>
        <taxon>Eukaryota</taxon>
        <taxon>Fungi</taxon>
        <taxon>Dikarya</taxon>
        <taxon>Ascomycota</taxon>
        <taxon>Pezizomycotina</taxon>
        <taxon>Sordariomycetes</taxon>
        <taxon>Hypocreomycetidae</taxon>
        <taxon>Hypocreales</taxon>
        <taxon>Hypocreales incertae sedis</taxon>
        <taxon>Trichothecium</taxon>
    </lineage>
</organism>
<name>A0ACC0V781_9HYPO</name>
<protein>
    <submittedName>
        <fullName evidence="1">Uncharacterized protein</fullName>
    </submittedName>
</protein>
<accession>A0ACC0V781</accession>